<organism evidence="6 7">
    <name type="scientific">Methanobrevibacter cuticularis</name>
    <dbReference type="NCBI Taxonomy" id="47311"/>
    <lineage>
        <taxon>Archaea</taxon>
        <taxon>Methanobacteriati</taxon>
        <taxon>Methanobacteriota</taxon>
        <taxon>Methanomada group</taxon>
        <taxon>Methanobacteria</taxon>
        <taxon>Methanobacteriales</taxon>
        <taxon>Methanobacteriaceae</taxon>
        <taxon>Methanobrevibacter</taxon>
    </lineage>
</organism>
<dbReference type="PROSITE" id="PS50975">
    <property type="entry name" value="ATP_GRASP"/>
    <property type="match status" value="1"/>
</dbReference>
<dbReference type="EMBL" id="LWMW01000097">
    <property type="protein sequence ID" value="KZX16239.1"/>
    <property type="molecule type" value="Genomic_DNA"/>
</dbReference>
<comment type="caution">
    <text evidence="4">Lacks conserved residue(s) required for the propagation of feature annotation.</text>
</comment>
<evidence type="ECO:0000256" key="3">
    <source>
        <dbReference type="ARBA" id="ARBA00022840"/>
    </source>
</evidence>
<dbReference type="Proteomes" id="UP000077275">
    <property type="component" value="Unassembled WGS sequence"/>
</dbReference>
<evidence type="ECO:0000256" key="4">
    <source>
        <dbReference type="HAMAP-Rule" id="MF_02221"/>
    </source>
</evidence>
<dbReference type="Gene3D" id="3.40.50.20">
    <property type="match status" value="1"/>
</dbReference>
<evidence type="ECO:0000256" key="1">
    <source>
        <dbReference type="ARBA" id="ARBA00022598"/>
    </source>
</evidence>
<keyword evidence="7" id="KW-1185">Reference proteome</keyword>
<keyword evidence="4" id="KW-0460">Magnesium</keyword>
<evidence type="ECO:0000256" key="2">
    <source>
        <dbReference type="ARBA" id="ARBA00022741"/>
    </source>
</evidence>
<sequence>MKILFIGARLFDDVAFYLEEKGIESIVTESNPNSPNLELADKSYIVPRGMQKPIEIAIKEKVDGVISLIGIDDPLMDVAIAKEKLEAEHGIPLIASNTQAIAISCDKLRTKEFFKEIGVETSKFMIANSSKDIIDSNLFSSNPVDCNLLDSNLVDSNLVDHDSVDHDSVDHDSVDYDSVDSNLVDSDSVFVLKQRAGQGGRDISIVTNLEEMDEYFFNFDSAICEEFIEGSEISIEVLCFNNEYLPLVPVYKGETTLEGTHPLNKTRSSPCEINGLNIENVRKVAYKIAKALKGEGTIDIDFIFSKKDKKLYALEINTRPSGTRYLTAAASGIHPLTKLVDMVTGEFNVNSVENKMNSYFALELPIGNYKGPNNSEPLKKFTKNSWVCHGPLNYERITISGETKEKIEEISNEILGNDFNKNRQG</sequence>
<dbReference type="PANTHER" id="PTHR43055:SF1">
    <property type="entry name" value="FORMATE-DEPENDENT PHOSPHORIBOSYLGLYCINAMIDE FORMYLTRANSFERASE"/>
    <property type="match status" value="1"/>
</dbReference>
<feature type="domain" description="ATP-grasp" evidence="5">
    <location>
        <begin position="111"/>
        <end position="344"/>
    </location>
</feature>
<dbReference type="SUPFAM" id="SSF52440">
    <property type="entry name" value="PreATP-grasp domain"/>
    <property type="match status" value="1"/>
</dbReference>
<dbReference type="EC" id="6.3.4.16" evidence="4"/>
<name>A0A166E3G0_9EURY</name>
<keyword evidence="3 4" id="KW-0067">ATP-binding</keyword>
<dbReference type="GO" id="GO:0000287">
    <property type="term" value="F:magnesium ion binding"/>
    <property type="evidence" value="ECO:0007669"/>
    <property type="project" value="UniProtKB-UniRule"/>
</dbReference>
<comment type="caution">
    <text evidence="6">The sequence shown here is derived from an EMBL/GenBank/DDBJ whole genome shotgun (WGS) entry which is preliminary data.</text>
</comment>
<dbReference type="OrthoDB" id="11959at2157"/>
<dbReference type="STRING" id="47311.MBCUT_09750"/>
<evidence type="ECO:0000313" key="7">
    <source>
        <dbReference type="Proteomes" id="UP000077275"/>
    </source>
</evidence>
<comment type="similarity">
    <text evidence="4">Belongs to the small carbamoyl-phosphate synthase family.</text>
</comment>
<evidence type="ECO:0000313" key="6">
    <source>
        <dbReference type="EMBL" id="KZX16239.1"/>
    </source>
</evidence>
<dbReference type="PANTHER" id="PTHR43055">
    <property type="entry name" value="FORMATE-DEPENDENT PHOSPHORIBOSYLGLYCINAMIDE FORMYLTRANSFERASE"/>
    <property type="match status" value="1"/>
</dbReference>
<dbReference type="GO" id="GO:0004087">
    <property type="term" value="F:carbamoyl-phosphate synthase (ammonia) activity"/>
    <property type="evidence" value="ECO:0007669"/>
    <property type="project" value="UniProtKB-UniRule"/>
</dbReference>
<dbReference type="InterPro" id="IPR043673">
    <property type="entry name" value="CPSase_Archaea"/>
</dbReference>
<dbReference type="AlphaFoldDB" id="A0A166E3G0"/>
<evidence type="ECO:0000259" key="5">
    <source>
        <dbReference type="PROSITE" id="PS50975"/>
    </source>
</evidence>
<dbReference type="InterPro" id="IPR003806">
    <property type="entry name" value="ATP-grasp_PylC-type"/>
</dbReference>
<dbReference type="GO" id="GO:0005829">
    <property type="term" value="C:cytosol"/>
    <property type="evidence" value="ECO:0007669"/>
    <property type="project" value="TreeGrafter"/>
</dbReference>
<comment type="catalytic activity">
    <reaction evidence="4">
        <text>hydrogencarbonate + NH4(+) + 2 ATP = carbamoyl phosphate + 2 ADP + phosphate + 2 H(+)</text>
        <dbReference type="Rhea" id="RHEA:18029"/>
        <dbReference type="ChEBI" id="CHEBI:15378"/>
        <dbReference type="ChEBI" id="CHEBI:17544"/>
        <dbReference type="ChEBI" id="CHEBI:28938"/>
        <dbReference type="ChEBI" id="CHEBI:30616"/>
        <dbReference type="ChEBI" id="CHEBI:43474"/>
        <dbReference type="ChEBI" id="CHEBI:58228"/>
        <dbReference type="ChEBI" id="CHEBI:456216"/>
        <dbReference type="EC" id="6.3.4.16"/>
    </reaction>
</comment>
<reference evidence="6 7" key="1">
    <citation type="submission" date="2016-04" db="EMBL/GenBank/DDBJ databases">
        <title>Genome sequence of Methanobrevibacter cuticularis DSM 11139.</title>
        <authorList>
            <person name="Poehlein A."/>
            <person name="Seedorf H."/>
            <person name="Daniel R."/>
        </authorList>
    </citation>
    <scope>NUCLEOTIDE SEQUENCE [LARGE SCALE GENOMIC DNA]</scope>
    <source>
        <strain evidence="6 7">DSM 11139</strain>
    </source>
</reference>
<keyword evidence="4" id="KW-0464">Manganese</keyword>
<comment type="cofactor">
    <cofactor evidence="4">
        <name>Mg(2+)</name>
        <dbReference type="ChEBI" id="CHEBI:18420"/>
    </cofactor>
    <cofactor evidence="4">
        <name>Mn(2+)</name>
        <dbReference type="ChEBI" id="CHEBI:29035"/>
    </cofactor>
    <text evidence="4">Binds 2 magnesium or manganese ions per subunit.</text>
</comment>
<dbReference type="InterPro" id="IPR016185">
    <property type="entry name" value="PreATP-grasp_dom_sf"/>
</dbReference>
<dbReference type="Pfam" id="PF02655">
    <property type="entry name" value="ATP-grasp_3"/>
    <property type="match status" value="1"/>
</dbReference>
<dbReference type="GO" id="GO:0030145">
    <property type="term" value="F:manganese ion binding"/>
    <property type="evidence" value="ECO:0007669"/>
    <property type="project" value="UniProtKB-UniRule"/>
</dbReference>
<dbReference type="SUPFAM" id="SSF56059">
    <property type="entry name" value="Glutathione synthetase ATP-binding domain-like"/>
    <property type="match status" value="1"/>
</dbReference>
<comment type="function">
    <text evidence="4">Catalyzes the synthesis of carbamoyl phosphate from ATP, ammonium and bicarbonate. Proceeds via a three-step mechanism, i.e. the phosphorylation of hydrogencarbonate to carboxyphosphate, a nucleophilic attack of ammonia on carboxyphosphate yielding carbamate, and the phosphorylation of carbamate forming carbamoyl phosphate.</text>
</comment>
<dbReference type="Gene3D" id="3.30.470.20">
    <property type="entry name" value="ATP-grasp fold, B domain"/>
    <property type="match status" value="1"/>
</dbReference>
<proteinExistence type="inferred from homology"/>
<gene>
    <name evidence="6" type="primary">carB_1</name>
    <name evidence="6" type="ORF">MBCUT_09750</name>
</gene>
<dbReference type="PATRIC" id="fig|47311.3.peg.1077"/>
<keyword evidence="2 4" id="KW-0547">Nucleotide-binding</keyword>
<dbReference type="HAMAP" id="MF_02221">
    <property type="entry name" value="CPSase"/>
    <property type="match status" value="1"/>
</dbReference>
<dbReference type="RefSeq" id="WP_067259565.1">
    <property type="nucleotide sequence ID" value="NZ_LWMW01000097.1"/>
</dbReference>
<protein>
    <recommendedName>
        <fullName evidence="4">Carbamoyl-phosphate synthase</fullName>
        <ecNumber evidence="4">6.3.4.16</ecNumber>
    </recommendedName>
    <alternativeName>
        <fullName evidence="4">Carbamoyl phosphate synthetase</fullName>
        <shortName evidence="4">CPSase</shortName>
    </alternativeName>
</protein>
<dbReference type="InterPro" id="IPR011761">
    <property type="entry name" value="ATP-grasp"/>
</dbReference>
<keyword evidence="1 4" id="KW-0436">Ligase</keyword>
<dbReference type="GO" id="GO:0005524">
    <property type="term" value="F:ATP binding"/>
    <property type="evidence" value="ECO:0007669"/>
    <property type="project" value="UniProtKB-UniRule"/>
</dbReference>
<accession>A0A166E3G0</accession>
<keyword evidence="4" id="KW-0479">Metal-binding</keyword>